<organism evidence="6">
    <name type="scientific">marine sediment metagenome</name>
    <dbReference type="NCBI Taxonomy" id="412755"/>
    <lineage>
        <taxon>unclassified sequences</taxon>
        <taxon>metagenomes</taxon>
        <taxon>ecological metagenomes</taxon>
    </lineage>
</organism>
<comment type="caution">
    <text evidence="6">The sequence shown here is derived from an EMBL/GenBank/DDBJ whole genome shotgun (WGS) entry which is preliminary data.</text>
</comment>
<keyword evidence="5" id="KW-0275">Fatty acid biosynthesis</keyword>
<keyword evidence="2" id="KW-0444">Lipid biosynthesis</keyword>
<protein>
    <recommendedName>
        <fullName evidence="7">Beta-ketoacyl-[acyl-carrier-protein] synthase III N-terminal domain-containing protein</fullName>
    </recommendedName>
</protein>
<accession>X0WE46</accession>
<evidence type="ECO:0008006" key="7">
    <source>
        <dbReference type="Google" id="ProtNLM"/>
    </source>
</evidence>
<dbReference type="GO" id="GO:0006633">
    <property type="term" value="P:fatty acid biosynthetic process"/>
    <property type="evidence" value="ECO:0007669"/>
    <property type="project" value="UniProtKB-KW"/>
</dbReference>
<proteinExistence type="inferred from homology"/>
<keyword evidence="4" id="KW-0443">Lipid metabolism</keyword>
<dbReference type="PANTHER" id="PTHR43091">
    <property type="entry name" value="3-OXOACYL-[ACYL-CARRIER-PROTEIN] SYNTHASE"/>
    <property type="match status" value="1"/>
</dbReference>
<dbReference type="AlphaFoldDB" id="X0WE46"/>
<evidence type="ECO:0000313" key="6">
    <source>
        <dbReference type="EMBL" id="GAG21442.1"/>
    </source>
</evidence>
<dbReference type="PANTHER" id="PTHR43091:SF1">
    <property type="entry name" value="BETA-KETOACYL-[ACYL-CARRIER-PROTEIN] SYNTHASE III, CHLOROPLASTIC"/>
    <property type="match status" value="1"/>
</dbReference>
<feature type="non-terminal residue" evidence="6">
    <location>
        <position position="98"/>
    </location>
</feature>
<evidence type="ECO:0000256" key="5">
    <source>
        <dbReference type="ARBA" id="ARBA00023160"/>
    </source>
</evidence>
<name>X0WE46_9ZZZZ</name>
<evidence type="ECO:0000256" key="4">
    <source>
        <dbReference type="ARBA" id="ARBA00023098"/>
    </source>
</evidence>
<gene>
    <name evidence="6" type="ORF">S01H1_58672</name>
</gene>
<reference evidence="6" key="1">
    <citation type="journal article" date="2014" name="Front. Microbiol.">
        <title>High frequency of phylogenetically diverse reductive dehalogenase-homologous genes in deep subseafloor sedimentary metagenomes.</title>
        <authorList>
            <person name="Kawai M."/>
            <person name="Futagami T."/>
            <person name="Toyoda A."/>
            <person name="Takaki Y."/>
            <person name="Nishi S."/>
            <person name="Hori S."/>
            <person name="Arai W."/>
            <person name="Tsubouchi T."/>
            <person name="Morono Y."/>
            <person name="Uchiyama I."/>
            <person name="Ito T."/>
            <person name="Fujiyama A."/>
            <person name="Inagaki F."/>
            <person name="Takami H."/>
        </authorList>
    </citation>
    <scope>NUCLEOTIDE SEQUENCE</scope>
    <source>
        <strain evidence="6">Expedition CK06-06</strain>
    </source>
</reference>
<sequence length="98" mass="10928">MNPVRHSEDKKIDISNEEKLCQHPDVSNGMNKEVSEQSPTCRAVISGYGSFAPAKRLTNEELAKMVHTSDEWITARTGIKVRHITTDDETTAFLAIEA</sequence>
<dbReference type="Gene3D" id="3.40.47.10">
    <property type="match status" value="1"/>
</dbReference>
<keyword evidence="3" id="KW-0276">Fatty acid metabolism</keyword>
<dbReference type="InterPro" id="IPR016039">
    <property type="entry name" value="Thiolase-like"/>
</dbReference>
<dbReference type="SUPFAM" id="SSF53901">
    <property type="entry name" value="Thiolase-like"/>
    <property type="match status" value="1"/>
</dbReference>
<evidence type="ECO:0000256" key="3">
    <source>
        <dbReference type="ARBA" id="ARBA00022832"/>
    </source>
</evidence>
<dbReference type="GO" id="GO:0016746">
    <property type="term" value="F:acyltransferase activity"/>
    <property type="evidence" value="ECO:0007669"/>
    <property type="project" value="InterPro"/>
</dbReference>
<evidence type="ECO:0000256" key="2">
    <source>
        <dbReference type="ARBA" id="ARBA00022516"/>
    </source>
</evidence>
<evidence type="ECO:0000256" key="1">
    <source>
        <dbReference type="ARBA" id="ARBA00008642"/>
    </source>
</evidence>
<dbReference type="EMBL" id="BARS01038335">
    <property type="protein sequence ID" value="GAG21442.1"/>
    <property type="molecule type" value="Genomic_DNA"/>
</dbReference>
<comment type="similarity">
    <text evidence="1">Belongs to the thiolase-like superfamily. FabH family.</text>
</comment>